<dbReference type="GeneID" id="119729059"/>
<dbReference type="EnsemblMetazoa" id="XM_038201562.1">
    <property type="protein sequence ID" value="XP_038057490.1"/>
    <property type="gene ID" value="LOC119729059"/>
</dbReference>
<keyword evidence="2" id="KW-0472">Membrane</keyword>
<dbReference type="PANTHER" id="PTHR23320">
    <property type="entry name" value="MEMBRANE-SPANNING 4-DOMAINS SUBFAMILY A MS4A -RELATED"/>
    <property type="match status" value="1"/>
</dbReference>
<evidence type="ECO:0000313" key="3">
    <source>
        <dbReference type="EnsemblMetazoa" id="XP_038057490.1"/>
    </source>
</evidence>
<reference evidence="3" key="1">
    <citation type="submission" date="2022-11" db="UniProtKB">
        <authorList>
            <consortium name="EnsemblMetazoa"/>
        </authorList>
    </citation>
    <scope>IDENTIFICATION</scope>
</reference>
<name>A0A914A1I4_PATMI</name>
<accession>A0A914A1I4</accession>
<feature type="transmembrane region" description="Helical" evidence="2">
    <location>
        <begin position="59"/>
        <end position="82"/>
    </location>
</feature>
<dbReference type="AlphaFoldDB" id="A0A914A1I4"/>
<dbReference type="OrthoDB" id="10071849at2759"/>
<feature type="transmembrane region" description="Helical" evidence="2">
    <location>
        <begin position="31"/>
        <end position="53"/>
    </location>
</feature>
<sequence>MQPVAMNQPVQMQMPTPAPSRRSRYSCAVKSLGIMQIIIAGISAGLGIATGVVWPTIAIIASGVWGGLLFYLPAGILGVLSVTRAVNSRRCLAIASLVMSILSAVVAFSNIAVYGVAIATDLAIAYSHYHYGPYFYGNPSVPLALDSLLVFTSVLELIVSITAAVYCCFVMSEYQLNNTTTIQYVSTQATPQVMVYNQPAAPPYTPGAPGMFVTNQAPIQQPAYGASAAGAQDMEKNTMNFA</sequence>
<evidence type="ECO:0000313" key="4">
    <source>
        <dbReference type="Proteomes" id="UP000887568"/>
    </source>
</evidence>
<organism evidence="3 4">
    <name type="scientific">Patiria miniata</name>
    <name type="common">Bat star</name>
    <name type="synonym">Asterina miniata</name>
    <dbReference type="NCBI Taxonomy" id="46514"/>
    <lineage>
        <taxon>Eukaryota</taxon>
        <taxon>Metazoa</taxon>
        <taxon>Echinodermata</taxon>
        <taxon>Eleutherozoa</taxon>
        <taxon>Asterozoa</taxon>
        <taxon>Asteroidea</taxon>
        <taxon>Valvatacea</taxon>
        <taxon>Valvatida</taxon>
        <taxon>Asterinidae</taxon>
        <taxon>Patiria</taxon>
    </lineage>
</organism>
<dbReference type="Proteomes" id="UP000887568">
    <property type="component" value="Unplaced"/>
</dbReference>
<evidence type="ECO:0000256" key="2">
    <source>
        <dbReference type="SAM" id="Phobius"/>
    </source>
</evidence>
<dbReference type="RefSeq" id="XP_038057490.1">
    <property type="nucleotide sequence ID" value="XM_038201562.1"/>
</dbReference>
<dbReference type="InterPro" id="IPR030417">
    <property type="entry name" value="MS4A"/>
</dbReference>
<proteinExistence type="predicted"/>
<keyword evidence="2" id="KW-1133">Transmembrane helix</keyword>
<keyword evidence="2" id="KW-0812">Transmembrane</keyword>
<feature type="region of interest" description="Disordered" evidence="1">
    <location>
        <begin position="1"/>
        <end position="21"/>
    </location>
</feature>
<feature type="transmembrane region" description="Helical" evidence="2">
    <location>
        <begin position="147"/>
        <end position="169"/>
    </location>
</feature>
<dbReference type="OMA" id="SAYYRYS"/>
<evidence type="ECO:0000256" key="1">
    <source>
        <dbReference type="SAM" id="MobiDB-lite"/>
    </source>
</evidence>
<protein>
    <submittedName>
        <fullName evidence="3">Uncharacterized protein</fullName>
    </submittedName>
</protein>
<dbReference type="PANTHER" id="PTHR23320:SF165">
    <property type="entry name" value="MARVEL DOMAIN-CONTAINING PROTEIN"/>
    <property type="match status" value="1"/>
</dbReference>
<keyword evidence="4" id="KW-1185">Reference proteome</keyword>
<feature type="transmembrane region" description="Helical" evidence="2">
    <location>
        <begin position="94"/>
        <end position="127"/>
    </location>
</feature>